<dbReference type="NCBIfam" id="TIGR00083">
    <property type="entry name" value="ribF"/>
    <property type="match status" value="1"/>
</dbReference>
<evidence type="ECO:0000256" key="10">
    <source>
        <dbReference type="ARBA" id="ARBA00022827"/>
    </source>
</evidence>
<dbReference type="AlphaFoldDB" id="A0A9D2A8I6"/>
<comment type="function">
    <text evidence="1">Catalyzes the phosphorylation of riboflavin to FMN followed by the adenylation of FMN to FAD.</text>
</comment>
<comment type="pathway">
    <text evidence="3 15">Cofactor biosynthesis; FMN biosynthesis; FMN from riboflavin (ATP route): step 1/1.</text>
</comment>
<evidence type="ECO:0000256" key="11">
    <source>
        <dbReference type="ARBA" id="ARBA00022840"/>
    </source>
</evidence>
<accession>A0A9D2A8I6</accession>
<dbReference type="SUPFAM" id="SSF82114">
    <property type="entry name" value="Riboflavin kinase-like"/>
    <property type="match status" value="1"/>
</dbReference>
<comment type="pathway">
    <text evidence="2 15">Cofactor biosynthesis; FAD biosynthesis; FAD from FMN: step 1/1.</text>
</comment>
<dbReference type="GO" id="GO:0003919">
    <property type="term" value="F:FMN adenylyltransferase activity"/>
    <property type="evidence" value="ECO:0007669"/>
    <property type="project" value="UniProtKB-UniRule"/>
</dbReference>
<evidence type="ECO:0000259" key="16">
    <source>
        <dbReference type="SMART" id="SM00904"/>
    </source>
</evidence>
<evidence type="ECO:0000256" key="13">
    <source>
        <dbReference type="ARBA" id="ARBA00047880"/>
    </source>
</evidence>
<dbReference type="SUPFAM" id="SSF52374">
    <property type="entry name" value="Nucleotidylyl transferase"/>
    <property type="match status" value="1"/>
</dbReference>
<dbReference type="EC" id="2.7.7.2" evidence="15"/>
<keyword evidence="6 15" id="KW-0808">Transferase</keyword>
<dbReference type="InterPro" id="IPR023465">
    <property type="entry name" value="Riboflavin_kinase_dom_sf"/>
</dbReference>
<evidence type="ECO:0000256" key="8">
    <source>
        <dbReference type="ARBA" id="ARBA00022741"/>
    </source>
</evidence>
<dbReference type="GO" id="GO:0009398">
    <property type="term" value="P:FMN biosynthetic process"/>
    <property type="evidence" value="ECO:0007669"/>
    <property type="project" value="UniProtKB-UniRule"/>
</dbReference>
<dbReference type="Gene3D" id="3.40.50.620">
    <property type="entry name" value="HUPs"/>
    <property type="match status" value="1"/>
</dbReference>
<evidence type="ECO:0000256" key="15">
    <source>
        <dbReference type="PIRNR" id="PIRNR004491"/>
    </source>
</evidence>
<comment type="catalytic activity">
    <reaction evidence="13 15">
        <text>riboflavin + ATP = FMN + ADP + H(+)</text>
        <dbReference type="Rhea" id="RHEA:14357"/>
        <dbReference type="ChEBI" id="CHEBI:15378"/>
        <dbReference type="ChEBI" id="CHEBI:30616"/>
        <dbReference type="ChEBI" id="CHEBI:57986"/>
        <dbReference type="ChEBI" id="CHEBI:58210"/>
        <dbReference type="ChEBI" id="CHEBI:456216"/>
        <dbReference type="EC" id="2.7.1.26"/>
    </reaction>
</comment>
<dbReference type="PANTHER" id="PTHR22749:SF6">
    <property type="entry name" value="RIBOFLAVIN KINASE"/>
    <property type="match status" value="1"/>
</dbReference>
<organism evidence="17 18">
    <name type="scientific">Candidatus Nesterenkonia stercoripullorum</name>
    <dbReference type="NCBI Taxonomy" id="2838701"/>
    <lineage>
        <taxon>Bacteria</taxon>
        <taxon>Bacillati</taxon>
        <taxon>Actinomycetota</taxon>
        <taxon>Actinomycetes</taxon>
        <taxon>Micrococcales</taxon>
        <taxon>Micrococcaceae</taxon>
        <taxon>Nesterenkonia</taxon>
    </lineage>
</organism>
<evidence type="ECO:0000256" key="7">
    <source>
        <dbReference type="ARBA" id="ARBA00022695"/>
    </source>
</evidence>
<dbReference type="GO" id="GO:0006747">
    <property type="term" value="P:FAD biosynthetic process"/>
    <property type="evidence" value="ECO:0007669"/>
    <property type="project" value="UniProtKB-UniRule"/>
</dbReference>
<dbReference type="Proteomes" id="UP000824151">
    <property type="component" value="Unassembled WGS sequence"/>
</dbReference>
<reference evidence="17" key="2">
    <citation type="submission" date="2021-04" db="EMBL/GenBank/DDBJ databases">
        <authorList>
            <person name="Gilroy R."/>
        </authorList>
    </citation>
    <scope>NUCLEOTIDE SEQUENCE</scope>
    <source>
        <strain evidence="17">ChiHejej3B27-3195</strain>
    </source>
</reference>
<dbReference type="EC" id="2.7.1.26" evidence="15"/>
<gene>
    <name evidence="17" type="ORF">H9871_07685</name>
</gene>
<dbReference type="InterPro" id="IPR014729">
    <property type="entry name" value="Rossmann-like_a/b/a_fold"/>
</dbReference>
<keyword evidence="7 15" id="KW-0548">Nucleotidyltransferase</keyword>
<evidence type="ECO:0000256" key="12">
    <source>
        <dbReference type="ARBA" id="ARBA00023268"/>
    </source>
</evidence>
<evidence type="ECO:0000256" key="1">
    <source>
        <dbReference type="ARBA" id="ARBA00002121"/>
    </source>
</evidence>
<keyword evidence="11 15" id="KW-0067">ATP-binding</keyword>
<evidence type="ECO:0000256" key="14">
    <source>
        <dbReference type="ARBA" id="ARBA00049494"/>
    </source>
</evidence>
<dbReference type="Pfam" id="PF01687">
    <property type="entry name" value="Flavokinase"/>
    <property type="match status" value="1"/>
</dbReference>
<dbReference type="SMART" id="SM00904">
    <property type="entry name" value="Flavokinase"/>
    <property type="match status" value="1"/>
</dbReference>
<keyword evidence="9 15" id="KW-0418">Kinase</keyword>
<dbReference type="NCBIfam" id="TIGR00125">
    <property type="entry name" value="cyt_tran_rel"/>
    <property type="match status" value="1"/>
</dbReference>
<dbReference type="EMBL" id="DXGD01000284">
    <property type="protein sequence ID" value="HIX00012.1"/>
    <property type="molecule type" value="Genomic_DNA"/>
</dbReference>
<keyword evidence="10 15" id="KW-0274">FAD</keyword>
<evidence type="ECO:0000256" key="4">
    <source>
        <dbReference type="ARBA" id="ARBA00022630"/>
    </source>
</evidence>
<dbReference type="PANTHER" id="PTHR22749">
    <property type="entry name" value="RIBOFLAVIN KINASE/FMN ADENYLYLTRANSFERASE"/>
    <property type="match status" value="1"/>
</dbReference>
<dbReference type="PIRSF" id="PIRSF004491">
    <property type="entry name" value="FAD_Synth"/>
    <property type="match status" value="1"/>
</dbReference>
<dbReference type="GO" id="GO:0008531">
    <property type="term" value="F:riboflavin kinase activity"/>
    <property type="evidence" value="ECO:0007669"/>
    <property type="project" value="UniProtKB-UniRule"/>
</dbReference>
<evidence type="ECO:0000256" key="2">
    <source>
        <dbReference type="ARBA" id="ARBA00004726"/>
    </source>
</evidence>
<dbReference type="CDD" id="cd02064">
    <property type="entry name" value="FAD_synthetase_N"/>
    <property type="match status" value="1"/>
</dbReference>
<reference evidence="17" key="1">
    <citation type="journal article" date="2021" name="PeerJ">
        <title>Extensive microbial diversity within the chicken gut microbiome revealed by metagenomics and culture.</title>
        <authorList>
            <person name="Gilroy R."/>
            <person name="Ravi A."/>
            <person name="Getino M."/>
            <person name="Pursley I."/>
            <person name="Horton D.L."/>
            <person name="Alikhan N.F."/>
            <person name="Baker D."/>
            <person name="Gharbi K."/>
            <person name="Hall N."/>
            <person name="Watson M."/>
            <person name="Adriaenssens E.M."/>
            <person name="Foster-Nyarko E."/>
            <person name="Jarju S."/>
            <person name="Secka A."/>
            <person name="Antonio M."/>
            <person name="Oren A."/>
            <person name="Chaudhuri R.R."/>
            <person name="La Ragione R."/>
            <person name="Hildebrand F."/>
            <person name="Pallen M.J."/>
        </authorList>
    </citation>
    <scope>NUCLEOTIDE SEQUENCE</scope>
    <source>
        <strain evidence="17">ChiHejej3B27-3195</strain>
    </source>
</reference>
<evidence type="ECO:0000256" key="6">
    <source>
        <dbReference type="ARBA" id="ARBA00022679"/>
    </source>
</evidence>
<dbReference type="GO" id="GO:0009231">
    <property type="term" value="P:riboflavin biosynthetic process"/>
    <property type="evidence" value="ECO:0007669"/>
    <property type="project" value="InterPro"/>
</dbReference>
<evidence type="ECO:0000313" key="17">
    <source>
        <dbReference type="EMBL" id="HIX00012.1"/>
    </source>
</evidence>
<dbReference type="InterPro" id="IPR002606">
    <property type="entry name" value="Riboflavin_kinase_bac"/>
</dbReference>
<evidence type="ECO:0000256" key="9">
    <source>
        <dbReference type="ARBA" id="ARBA00022777"/>
    </source>
</evidence>
<dbReference type="Pfam" id="PF06574">
    <property type="entry name" value="FAD_syn"/>
    <property type="match status" value="1"/>
</dbReference>
<keyword evidence="4 15" id="KW-0285">Flavoprotein</keyword>
<evidence type="ECO:0000256" key="5">
    <source>
        <dbReference type="ARBA" id="ARBA00022643"/>
    </source>
</evidence>
<sequence>MHYWNGLTEVPRDIGPTAVTIGNFDGVHRGHQEVLRQLVSAAATYEAVSVAVSFDPHPLQLHRPEQRPPMLTGVQEKINRLATVGLGGLLMLNYTWELAGLSAEEFVEKYFVHGLQAKVVVVGHDVRFGRDNAGSFDTMVELGKKFGFTVVPVEEFSSLDEETSRRCSSTWVREALEAGDVAAAREVLGRPHAVLGEVVHGAARGRELGFPTANLARDAEGMVPADGIYAGWMVDGEGHRWPAAISVGPNPTFQGVERVVEAHVIDRPKESVEDFDLYGQNVRVEFVERLRGMVAFEGIPQLIRQIEDDVIGARRILLADGRENRDYQPAAAVER</sequence>
<protein>
    <recommendedName>
        <fullName evidence="15">Riboflavin biosynthesis protein</fullName>
    </recommendedName>
    <domain>
        <recommendedName>
            <fullName evidence="15">Riboflavin kinase</fullName>
            <ecNumber evidence="15">2.7.1.26</ecNumber>
        </recommendedName>
        <alternativeName>
            <fullName evidence="15">Flavokinase</fullName>
        </alternativeName>
    </domain>
    <domain>
        <recommendedName>
            <fullName evidence="15">FMN adenylyltransferase</fullName>
            <ecNumber evidence="15">2.7.7.2</ecNumber>
        </recommendedName>
        <alternativeName>
            <fullName evidence="15">FAD pyrophosphorylase</fullName>
        </alternativeName>
        <alternativeName>
            <fullName evidence="15">FAD synthase</fullName>
        </alternativeName>
    </domain>
</protein>
<proteinExistence type="inferred from homology"/>
<name>A0A9D2A8I6_9MICC</name>
<comment type="caution">
    <text evidence="17">The sequence shown here is derived from an EMBL/GenBank/DDBJ whole genome shotgun (WGS) entry which is preliminary data.</text>
</comment>
<evidence type="ECO:0000256" key="3">
    <source>
        <dbReference type="ARBA" id="ARBA00005201"/>
    </source>
</evidence>
<keyword evidence="12" id="KW-0511">Multifunctional enzyme</keyword>
<keyword evidence="8 15" id="KW-0547">Nucleotide-binding</keyword>
<dbReference type="InterPro" id="IPR023468">
    <property type="entry name" value="Riboflavin_kinase"/>
</dbReference>
<feature type="domain" description="Riboflavin kinase" evidence="16">
    <location>
        <begin position="187"/>
        <end position="318"/>
    </location>
</feature>
<dbReference type="InterPro" id="IPR015865">
    <property type="entry name" value="Riboflavin_kinase_bac/euk"/>
</dbReference>
<dbReference type="Gene3D" id="2.40.30.30">
    <property type="entry name" value="Riboflavin kinase-like"/>
    <property type="match status" value="1"/>
</dbReference>
<dbReference type="InterPro" id="IPR015864">
    <property type="entry name" value="FAD_synthase"/>
</dbReference>
<dbReference type="GO" id="GO:0005524">
    <property type="term" value="F:ATP binding"/>
    <property type="evidence" value="ECO:0007669"/>
    <property type="project" value="UniProtKB-UniRule"/>
</dbReference>
<comment type="similarity">
    <text evidence="15">Belongs to the ribF family.</text>
</comment>
<dbReference type="FunFam" id="3.40.50.620:FF:000021">
    <property type="entry name" value="Riboflavin biosynthesis protein"/>
    <property type="match status" value="1"/>
</dbReference>
<evidence type="ECO:0000313" key="18">
    <source>
        <dbReference type="Proteomes" id="UP000824151"/>
    </source>
</evidence>
<dbReference type="InterPro" id="IPR004821">
    <property type="entry name" value="Cyt_trans-like"/>
</dbReference>
<comment type="catalytic activity">
    <reaction evidence="14 15">
        <text>FMN + ATP + H(+) = FAD + diphosphate</text>
        <dbReference type="Rhea" id="RHEA:17237"/>
        <dbReference type="ChEBI" id="CHEBI:15378"/>
        <dbReference type="ChEBI" id="CHEBI:30616"/>
        <dbReference type="ChEBI" id="CHEBI:33019"/>
        <dbReference type="ChEBI" id="CHEBI:57692"/>
        <dbReference type="ChEBI" id="CHEBI:58210"/>
        <dbReference type="EC" id="2.7.7.2"/>
    </reaction>
</comment>
<dbReference type="NCBIfam" id="NF004160">
    <property type="entry name" value="PRK05627.1-3"/>
    <property type="match status" value="1"/>
</dbReference>
<dbReference type="FunFam" id="2.40.30.30:FF:000003">
    <property type="entry name" value="Riboflavin biosynthesis protein"/>
    <property type="match status" value="1"/>
</dbReference>
<keyword evidence="5 15" id="KW-0288">FMN</keyword>